<dbReference type="PANTHER" id="PTHR36221">
    <property type="entry name" value="DUF742 DOMAIN-CONTAINING PROTEIN"/>
    <property type="match status" value="1"/>
</dbReference>
<evidence type="ECO:0000313" key="2">
    <source>
        <dbReference type="Proteomes" id="UP001220022"/>
    </source>
</evidence>
<sequence>MDRLPGESGALWYDDEAGPMVRPYTVTRGRTRPDAAASDIDLIAVVAAEPEADLPAGGDDLGEDHLALLRRCEGHPRTVAELASEADLPVGVVRVLLGDLLDAGHIHMVAPDSSGERPDVGVLKHVISGLKSLEAEGL</sequence>
<protein>
    <submittedName>
        <fullName evidence="1">DUF742 domain-containing protein</fullName>
    </submittedName>
</protein>
<dbReference type="EMBL" id="JARHTQ010000006">
    <property type="protein sequence ID" value="MDF2256426.1"/>
    <property type="molecule type" value="Genomic_DNA"/>
</dbReference>
<evidence type="ECO:0000313" key="1">
    <source>
        <dbReference type="EMBL" id="MDF2256426.1"/>
    </source>
</evidence>
<dbReference type="Proteomes" id="UP001220022">
    <property type="component" value="Unassembled WGS sequence"/>
</dbReference>
<dbReference type="InterPro" id="IPR007995">
    <property type="entry name" value="DUF742"/>
</dbReference>
<dbReference type="PANTHER" id="PTHR36221:SF1">
    <property type="entry name" value="DUF742 DOMAIN-CONTAINING PROTEIN"/>
    <property type="match status" value="1"/>
</dbReference>
<accession>A0ABT5YYN0</accession>
<dbReference type="Pfam" id="PF05331">
    <property type="entry name" value="DUF742"/>
    <property type="match status" value="1"/>
</dbReference>
<name>A0ABT5YYN0_9ACTN</name>
<organism evidence="1 2">
    <name type="scientific">Streptantibioticus ferralitis</name>
    <dbReference type="NCBI Taxonomy" id="236510"/>
    <lineage>
        <taxon>Bacteria</taxon>
        <taxon>Bacillati</taxon>
        <taxon>Actinomycetota</taxon>
        <taxon>Actinomycetes</taxon>
        <taxon>Kitasatosporales</taxon>
        <taxon>Streptomycetaceae</taxon>
        <taxon>Streptantibioticus</taxon>
    </lineage>
</organism>
<comment type="caution">
    <text evidence="1">The sequence shown here is derived from an EMBL/GenBank/DDBJ whole genome shotgun (WGS) entry which is preliminary data.</text>
</comment>
<keyword evidence="2" id="KW-1185">Reference proteome</keyword>
<proteinExistence type="predicted"/>
<gene>
    <name evidence="1" type="ORF">P2L57_11965</name>
</gene>
<reference evidence="1 2" key="1">
    <citation type="submission" date="2023-03" db="EMBL/GenBank/DDBJ databases">
        <title>Draft genome sequence of type strain Streptomyces ferralitis JCM 14344.</title>
        <authorList>
            <person name="Klaysubun C."/>
            <person name="Duangmal K."/>
        </authorList>
    </citation>
    <scope>NUCLEOTIDE SEQUENCE [LARGE SCALE GENOMIC DNA]</scope>
    <source>
        <strain evidence="1 2">JCM 14344</strain>
    </source>
</reference>